<evidence type="ECO:0000256" key="7">
    <source>
        <dbReference type="ARBA" id="ARBA00022917"/>
    </source>
</evidence>
<dbReference type="CDD" id="cd00859">
    <property type="entry name" value="HisRS_anticodon"/>
    <property type="match status" value="1"/>
</dbReference>
<dbReference type="InterPro" id="IPR033656">
    <property type="entry name" value="HisRS_anticodon"/>
</dbReference>
<keyword evidence="5 10" id="KW-0547">Nucleotide-binding</keyword>
<dbReference type="GO" id="GO:0004821">
    <property type="term" value="F:histidine-tRNA ligase activity"/>
    <property type="evidence" value="ECO:0007669"/>
    <property type="project" value="UniProtKB-UniRule"/>
</dbReference>
<evidence type="ECO:0000256" key="11">
    <source>
        <dbReference type="PIRSR" id="PIRSR001549-1"/>
    </source>
</evidence>
<feature type="domain" description="Aminoacyl-transfer RNA synthetases class-II family profile" evidence="12">
    <location>
        <begin position="24"/>
        <end position="366"/>
    </location>
</feature>
<evidence type="ECO:0000256" key="6">
    <source>
        <dbReference type="ARBA" id="ARBA00022840"/>
    </source>
</evidence>
<dbReference type="InterPro" id="IPR006195">
    <property type="entry name" value="aa-tRNA-synth_II"/>
</dbReference>
<name>A0A255YTP7_9PROT</name>
<keyword evidence="6 10" id="KW-0067">ATP-binding</keyword>
<evidence type="ECO:0000256" key="4">
    <source>
        <dbReference type="ARBA" id="ARBA00022598"/>
    </source>
</evidence>
<dbReference type="Proteomes" id="UP000216998">
    <property type="component" value="Unassembled WGS sequence"/>
</dbReference>
<evidence type="ECO:0000256" key="5">
    <source>
        <dbReference type="ARBA" id="ARBA00022741"/>
    </source>
</evidence>
<evidence type="ECO:0000256" key="2">
    <source>
        <dbReference type="ARBA" id="ARBA00011738"/>
    </source>
</evidence>
<feature type="binding site" evidence="11">
    <location>
        <position position="117"/>
    </location>
    <ligand>
        <name>L-histidine</name>
        <dbReference type="ChEBI" id="CHEBI:57595"/>
    </ligand>
</feature>
<evidence type="ECO:0000313" key="14">
    <source>
        <dbReference type="Proteomes" id="UP000216998"/>
    </source>
</evidence>
<evidence type="ECO:0000256" key="10">
    <source>
        <dbReference type="HAMAP-Rule" id="MF_00127"/>
    </source>
</evidence>
<dbReference type="Pfam" id="PF13393">
    <property type="entry name" value="tRNA-synt_His"/>
    <property type="match status" value="1"/>
</dbReference>
<proteinExistence type="inferred from homology"/>
<dbReference type="PROSITE" id="PS50862">
    <property type="entry name" value="AA_TRNA_LIGASE_II"/>
    <property type="match status" value="1"/>
</dbReference>
<comment type="catalytic activity">
    <reaction evidence="9 10">
        <text>tRNA(His) + L-histidine + ATP = L-histidyl-tRNA(His) + AMP + diphosphate + H(+)</text>
        <dbReference type="Rhea" id="RHEA:17313"/>
        <dbReference type="Rhea" id="RHEA-COMP:9665"/>
        <dbReference type="Rhea" id="RHEA-COMP:9689"/>
        <dbReference type="ChEBI" id="CHEBI:15378"/>
        <dbReference type="ChEBI" id="CHEBI:30616"/>
        <dbReference type="ChEBI" id="CHEBI:33019"/>
        <dbReference type="ChEBI" id="CHEBI:57595"/>
        <dbReference type="ChEBI" id="CHEBI:78442"/>
        <dbReference type="ChEBI" id="CHEBI:78527"/>
        <dbReference type="ChEBI" id="CHEBI:456215"/>
        <dbReference type="EC" id="6.1.1.21"/>
    </reaction>
</comment>
<dbReference type="InterPro" id="IPR004154">
    <property type="entry name" value="Anticodon-bd"/>
</dbReference>
<dbReference type="GO" id="GO:0005737">
    <property type="term" value="C:cytoplasm"/>
    <property type="evidence" value="ECO:0007669"/>
    <property type="project" value="UniProtKB-SubCell"/>
</dbReference>
<dbReference type="Gene3D" id="3.40.50.800">
    <property type="entry name" value="Anticodon-binding domain"/>
    <property type="match status" value="1"/>
</dbReference>
<dbReference type="EC" id="6.1.1.21" evidence="10"/>
<dbReference type="InterPro" id="IPR036621">
    <property type="entry name" value="Anticodon-bd_dom_sf"/>
</dbReference>
<feature type="binding site" evidence="11">
    <location>
        <begin position="291"/>
        <end position="292"/>
    </location>
    <ligand>
        <name>L-histidine</name>
        <dbReference type="ChEBI" id="CHEBI:57595"/>
    </ligand>
</feature>
<evidence type="ECO:0000256" key="8">
    <source>
        <dbReference type="ARBA" id="ARBA00023146"/>
    </source>
</evidence>
<gene>
    <name evidence="10" type="primary">hisS</name>
    <name evidence="13" type="ORF">CHU95_17665</name>
</gene>
<evidence type="ECO:0000256" key="9">
    <source>
        <dbReference type="ARBA" id="ARBA00047639"/>
    </source>
</evidence>
<keyword evidence="3 10" id="KW-0963">Cytoplasm</keyword>
<dbReference type="InterPro" id="IPR015807">
    <property type="entry name" value="His-tRNA-ligase"/>
</dbReference>
<dbReference type="EMBL" id="NOXU01000031">
    <property type="protein sequence ID" value="OYQ32607.1"/>
    <property type="molecule type" value="Genomic_DNA"/>
</dbReference>
<keyword evidence="14" id="KW-1185">Reference proteome</keyword>
<feature type="binding site" evidence="11">
    <location>
        <begin position="87"/>
        <end position="89"/>
    </location>
    <ligand>
        <name>L-histidine</name>
        <dbReference type="ChEBI" id="CHEBI:57595"/>
    </ligand>
</feature>
<evidence type="ECO:0000256" key="3">
    <source>
        <dbReference type="ARBA" id="ARBA00022490"/>
    </source>
</evidence>
<feature type="binding site" evidence="11">
    <location>
        <position position="131"/>
    </location>
    <ligand>
        <name>L-histidine</name>
        <dbReference type="ChEBI" id="CHEBI:57595"/>
    </ligand>
</feature>
<accession>A0A255YTP7</accession>
<comment type="caution">
    <text evidence="13">The sequence shown here is derived from an EMBL/GenBank/DDBJ whole genome shotgun (WGS) entry which is preliminary data.</text>
</comment>
<dbReference type="InterPro" id="IPR041715">
    <property type="entry name" value="HisRS-like_core"/>
</dbReference>
<comment type="subcellular location">
    <subcellularLocation>
        <location evidence="10">Cytoplasm</location>
    </subcellularLocation>
</comment>
<dbReference type="GO" id="GO:0006427">
    <property type="term" value="P:histidyl-tRNA aminoacylation"/>
    <property type="evidence" value="ECO:0007669"/>
    <property type="project" value="UniProtKB-UniRule"/>
</dbReference>
<dbReference type="RefSeq" id="WP_094457641.1">
    <property type="nucleotide sequence ID" value="NZ_NOXU01000031.1"/>
</dbReference>
<evidence type="ECO:0000313" key="13">
    <source>
        <dbReference type="EMBL" id="OYQ32607.1"/>
    </source>
</evidence>
<dbReference type="PANTHER" id="PTHR11476">
    <property type="entry name" value="HISTIDYL-TRNA SYNTHETASE"/>
    <property type="match status" value="1"/>
</dbReference>
<dbReference type="HAMAP" id="MF_00127">
    <property type="entry name" value="His_tRNA_synth"/>
    <property type="match status" value="1"/>
</dbReference>
<dbReference type="AlphaFoldDB" id="A0A255YTP7"/>
<keyword evidence="8 10" id="KW-0030">Aminoacyl-tRNA synthetase</keyword>
<comment type="subunit">
    <text evidence="2 10">Homodimer.</text>
</comment>
<evidence type="ECO:0000256" key="1">
    <source>
        <dbReference type="ARBA" id="ARBA00008226"/>
    </source>
</evidence>
<dbReference type="GO" id="GO:0005524">
    <property type="term" value="F:ATP binding"/>
    <property type="evidence" value="ECO:0007669"/>
    <property type="project" value="UniProtKB-UniRule"/>
</dbReference>
<dbReference type="InterPro" id="IPR004516">
    <property type="entry name" value="HisRS/HisZ"/>
</dbReference>
<dbReference type="PANTHER" id="PTHR11476:SF7">
    <property type="entry name" value="HISTIDINE--TRNA LIGASE"/>
    <property type="match status" value="1"/>
</dbReference>
<sequence>MALITPRTPAGTMELLPRRQITFQRMLDTIRRNYERFGFIPLETPVFEVADVLLSKSGGETEKQVYFVQSTGAIEQGHKPDLALRFDLTVPTARYVAQYERDLAFPFRRYQMQRVYRGERAQKGRYREFYQCDIDVIGKDSLPVAYDAEMPAVIYSVFTELNVGPFQINFNNRKILLGMFEALGVTDPGIRILVLRQVDKLDKLSREEVLKLLTGEGIGLSPEQAASVLDMIGFSGSSADTLAHLDRLGLENALFKEGVEELRQVVAALTAFGVPETHWRVNLAIARGLDYYTGTVYETFLTDHRSLGSVCSGGRYENLAGLYTKSKLPGVGISIGLTRLFYALEQAGIVKDGDSSVQVLVTQFDPALLTDYLAIGAELRAGGVNTEIYLSPDKPAKQFKYADKAGIRYAVIVGGDEKAKGEVLVKDMIAGTQVAVKREALVSWFDKKREEV</sequence>
<keyword evidence="4 10" id="KW-0436">Ligase</keyword>
<dbReference type="Gene3D" id="3.30.930.10">
    <property type="entry name" value="Bira Bifunctional Protein, Domain 2"/>
    <property type="match status" value="1"/>
</dbReference>
<keyword evidence="7 10" id="KW-0648">Protein biosynthesis</keyword>
<organism evidence="13 14">
    <name type="scientific">Niveispirillum lacus</name>
    <dbReference type="NCBI Taxonomy" id="1981099"/>
    <lineage>
        <taxon>Bacteria</taxon>
        <taxon>Pseudomonadati</taxon>
        <taxon>Pseudomonadota</taxon>
        <taxon>Alphaproteobacteria</taxon>
        <taxon>Rhodospirillales</taxon>
        <taxon>Azospirillaceae</taxon>
        <taxon>Niveispirillum</taxon>
    </lineage>
</organism>
<dbReference type="SUPFAM" id="SSF55681">
    <property type="entry name" value="Class II aaRS and biotin synthetases"/>
    <property type="match status" value="1"/>
</dbReference>
<dbReference type="NCBIfam" id="TIGR00442">
    <property type="entry name" value="hisS"/>
    <property type="match status" value="1"/>
</dbReference>
<dbReference type="CDD" id="cd00773">
    <property type="entry name" value="HisRS-like_core"/>
    <property type="match status" value="1"/>
</dbReference>
<feature type="binding site" evidence="11">
    <location>
        <position position="135"/>
    </location>
    <ligand>
        <name>L-histidine</name>
        <dbReference type="ChEBI" id="CHEBI:57595"/>
    </ligand>
</feature>
<dbReference type="SUPFAM" id="SSF52954">
    <property type="entry name" value="Class II aaRS ABD-related"/>
    <property type="match status" value="1"/>
</dbReference>
<dbReference type="PIRSF" id="PIRSF001549">
    <property type="entry name" value="His-tRNA_synth"/>
    <property type="match status" value="1"/>
</dbReference>
<evidence type="ECO:0000259" key="12">
    <source>
        <dbReference type="PROSITE" id="PS50862"/>
    </source>
</evidence>
<dbReference type="OrthoDB" id="9800814at2"/>
<reference evidence="13 14" key="1">
    <citation type="submission" date="2017-07" db="EMBL/GenBank/DDBJ databases">
        <title>Niveispirillum cyanobacteriorum sp. nov., isolated from cyanobacterial aggregates in a eutrophic lake.</title>
        <authorList>
            <person name="Cai H."/>
        </authorList>
    </citation>
    <scope>NUCLEOTIDE SEQUENCE [LARGE SCALE GENOMIC DNA]</scope>
    <source>
        <strain evidence="14">TH1-14</strain>
    </source>
</reference>
<comment type="similarity">
    <text evidence="1 10">Belongs to the class-II aminoacyl-tRNA synthetase family.</text>
</comment>
<dbReference type="Pfam" id="PF03129">
    <property type="entry name" value="HGTP_anticodon"/>
    <property type="match status" value="1"/>
</dbReference>
<feature type="binding site" evidence="11">
    <location>
        <position position="287"/>
    </location>
    <ligand>
        <name>L-histidine</name>
        <dbReference type="ChEBI" id="CHEBI:57595"/>
    </ligand>
</feature>
<dbReference type="InterPro" id="IPR045864">
    <property type="entry name" value="aa-tRNA-synth_II/BPL/LPL"/>
</dbReference>
<protein>
    <recommendedName>
        <fullName evidence="10">Histidine--tRNA ligase</fullName>
        <ecNumber evidence="10">6.1.1.21</ecNumber>
    </recommendedName>
    <alternativeName>
        <fullName evidence="10">Histidyl-tRNA synthetase</fullName>
        <shortName evidence="10">HisRS</shortName>
    </alternativeName>
</protein>